<comment type="caution">
    <text evidence="5">The sequence shown here is derived from an EMBL/GenBank/DDBJ whole genome shotgun (WGS) entry which is preliminary data.</text>
</comment>
<evidence type="ECO:0000256" key="1">
    <source>
        <dbReference type="ARBA" id="ARBA00006484"/>
    </source>
</evidence>
<dbReference type="PANTHER" id="PTHR43618:SF17">
    <property type="entry name" value="RHAMNOLIPIDS BIOSYNTHESIS 3-OXOACYL-[ACYL-CARRIER-PROTEIN] REDUCTASE"/>
    <property type="match status" value="1"/>
</dbReference>
<name>A0A4R7W1C2_9PSEU</name>
<evidence type="ECO:0000313" key="6">
    <source>
        <dbReference type="Proteomes" id="UP000294927"/>
    </source>
</evidence>
<accession>A0A4R7W1C2</accession>
<dbReference type="RefSeq" id="WP_133901478.1">
    <property type="nucleotide sequence ID" value="NZ_SOCP01000002.1"/>
</dbReference>
<proteinExistence type="inferred from homology"/>
<dbReference type="InterPro" id="IPR002347">
    <property type="entry name" value="SDR_fam"/>
</dbReference>
<reference evidence="5 6" key="1">
    <citation type="submission" date="2019-03" db="EMBL/GenBank/DDBJ databases">
        <title>Genomic Encyclopedia of Archaeal and Bacterial Type Strains, Phase II (KMG-II): from individual species to whole genera.</title>
        <authorList>
            <person name="Goeker M."/>
        </authorList>
    </citation>
    <scope>NUCLEOTIDE SEQUENCE [LARGE SCALE GENOMIC DNA]</scope>
    <source>
        <strain evidence="5 6">DSM 45499</strain>
    </source>
</reference>
<dbReference type="Gene3D" id="3.40.50.720">
    <property type="entry name" value="NAD(P)-binding Rossmann-like Domain"/>
    <property type="match status" value="1"/>
</dbReference>
<dbReference type="Proteomes" id="UP000294927">
    <property type="component" value="Unassembled WGS sequence"/>
</dbReference>
<dbReference type="InterPro" id="IPR052178">
    <property type="entry name" value="Sec_Metab_Biosynth_SDR"/>
</dbReference>
<feature type="domain" description="Ketoreductase" evidence="4">
    <location>
        <begin position="16"/>
        <end position="204"/>
    </location>
</feature>
<dbReference type="GO" id="GO:0016491">
    <property type="term" value="F:oxidoreductase activity"/>
    <property type="evidence" value="ECO:0007669"/>
    <property type="project" value="UniProtKB-KW"/>
</dbReference>
<evidence type="ECO:0000313" key="5">
    <source>
        <dbReference type="EMBL" id="TDV56212.1"/>
    </source>
</evidence>
<dbReference type="InterPro" id="IPR020904">
    <property type="entry name" value="Sc_DH/Rdtase_CS"/>
</dbReference>
<protein>
    <submittedName>
        <fullName evidence="5">NAD(P)-dependent dehydrogenase (Short-subunit alcohol dehydrogenase family)</fullName>
    </submittedName>
</protein>
<sequence length="266" mass="27719">MAEVVSAESLFGLTGRTAVITGGTRGVGRAAAEALLGQGAEVMVTSRSADEAAAAQRELSELGKAHAVAADLGDQTGVTRFASEVLERFPQVHVLVNNAGRSWGAPFEDYPAGAFTKLLQLNTVAPFHLVQALLPALTAAATEEDPARVINIGSIDGHAVGPFQNYGYATAKAALHHLTRVLARELGPRHITVNCLALGPILTRLTSVLLDAEGERMVRNNPLGRIGRLRDVCAPVLLLAGPGGSYLTGAVLPVDGGYAVSRWCDG</sequence>
<comment type="similarity">
    <text evidence="1">Belongs to the short-chain dehydrogenases/reductases (SDR) family.</text>
</comment>
<dbReference type="PRINTS" id="PR00081">
    <property type="entry name" value="GDHRDH"/>
</dbReference>
<keyword evidence="6" id="KW-1185">Reference proteome</keyword>
<dbReference type="PANTHER" id="PTHR43618">
    <property type="entry name" value="7-ALPHA-HYDROXYSTEROID DEHYDROGENASE"/>
    <property type="match status" value="1"/>
</dbReference>
<dbReference type="SMART" id="SM00822">
    <property type="entry name" value="PKS_KR"/>
    <property type="match status" value="1"/>
</dbReference>
<keyword evidence="3" id="KW-0560">Oxidoreductase</keyword>
<dbReference type="SUPFAM" id="SSF51735">
    <property type="entry name" value="NAD(P)-binding Rossmann-fold domains"/>
    <property type="match status" value="1"/>
</dbReference>
<gene>
    <name evidence="5" type="ORF">CLV71_102278</name>
</gene>
<dbReference type="EMBL" id="SOCP01000002">
    <property type="protein sequence ID" value="TDV56212.1"/>
    <property type="molecule type" value="Genomic_DNA"/>
</dbReference>
<dbReference type="AlphaFoldDB" id="A0A4R7W1C2"/>
<dbReference type="PRINTS" id="PR00080">
    <property type="entry name" value="SDRFAMILY"/>
</dbReference>
<keyword evidence="2" id="KW-0521">NADP</keyword>
<evidence type="ECO:0000256" key="2">
    <source>
        <dbReference type="ARBA" id="ARBA00022857"/>
    </source>
</evidence>
<dbReference type="Pfam" id="PF13561">
    <property type="entry name" value="adh_short_C2"/>
    <property type="match status" value="1"/>
</dbReference>
<organism evidence="5 6">
    <name type="scientific">Actinophytocola oryzae</name>
    <dbReference type="NCBI Taxonomy" id="502181"/>
    <lineage>
        <taxon>Bacteria</taxon>
        <taxon>Bacillati</taxon>
        <taxon>Actinomycetota</taxon>
        <taxon>Actinomycetes</taxon>
        <taxon>Pseudonocardiales</taxon>
        <taxon>Pseudonocardiaceae</taxon>
    </lineage>
</organism>
<evidence type="ECO:0000259" key="4">
    <source>
        <dbReference type="SMART" id="SM00822"/>
    </source>
</evidence>
<dbReference type="OrthoDB" id="286404at2"/>
<dbReference type="InterPro" id="IPR057326">
    <property type="entry name" value="KR_dom"/>
</dbReference>
<dbReference type="PROSITE" id="PS00061">
    <property type="entry name" value="ADH_SHORT"/>
    <property type="match status" value="1"/>
</dbReference>
<evidence type="ECO:0000256" key="3">
    <source>
        <dbReference type="ARBA" id="ARBA00023002"/>
    </source>
</evidence>
<dbReference type="FunFam" id="3.40.50.720:FF:000084">
    <property type="entry name" value="Short-chain dehydrogenase reductase"/>
    <property type="match status" value="1"/>
</dbReference>
<dbReference type="InterPro" id="IPR036291">
    <property type="entry name" value="NAD(P)-bd_dom_sf"/>
</dbReference>